<dbReference type="InterPro" id="IPR029055">
    <property type="entry name" value="Ntn_hydrolases_N"/>
</dbReference>
<dbReference type="InterPro" id="IPR017932">
    <property type="entry name" value="GATase_2_dom"/>
</dbReference>
<evidence type="ECO:0000313" key="7">
    <source>
        <dbReference type="Proteomes" id="UP001202550"/>
    </source>
</evidence>
<evidence type="ECO:0000313" key="6">
    <source>
        <dbReference type="EMBL" id="MCL1629216.1"/>
    </source>
</evidence>
<dbReference type="EMBL" id="JALZWP010000009">
    <property type="protein sequence ID" value="MCL1629216.1"/>
    <property type="molecule type" value="Genomic_DNA"/>
</dbReference>
<dbReference type="Gene3D" id="3.40.50.620">
    <property type="entry name" value="HUPs"/>
    <property type="match status" value="1"/>
</dbReference>
<dbReference type="InterPro" id="IPR051786">
    <property type="entry name" value="ASN_synthetase/amidase"/>
</dbReference>
<gene>
    <name evidence="6" type="ORF">M3N55_10770</name>
</gene>
<evidence type="ECO:0000256" key="3">
    <source>
        <dbReference type="ARBA" id="ARBA00048741"/>
    </source>
</evidence>
<dbReference type="PANTHER" id="PTHR43284">
    <property type="entry name" value="ASPARAGINE SYNTHETASE (GLUTAMINE-HYDROLYZING)"/>
    <property type="match status" value="1"/>
</dbReference>
<reference evidence="6 7" key="1">
    <citation type="submission" date="2022-05" db="EMBL/GenBank/DDBJ databases">
        <title>Seasonal and diel survey of microbial diversity of the Tyrrhenian coast.</title>
        <authorList>
            <person name="Gattoni G."/>
            <person name="Corral P."/>
        </authorList>
    </citation>
    <scope>NUCLEOTIDE SEQUENCE [LARGE SCALE GENOMIC DNA]</scope>
    <source>
        <strain evidence="6 7">V10</strain>
    </source>
</reference>
<keyword evidence="7" id="KW-1185">Reference proteome</keyword>
<dbReference type="InterPro" id="IPR001962">
    <property type="entry name" value="Asn_synthase"/>
</dbReference>
<dbReference type="RefSeq" id="WP_249058689.1">
    <property type="nucleotide sequence ID" value="NZ_JALZWP010000009.1"/>
</dbReference>
<dbReference type="Proteomes" id="UP001202550">
    <property type="component" value="Unassembled WGS sequence"/>
</dbReference>
<sequence>MIGAYLLWDSPKPGPDRAHAFAAALRIGLTTPACHSVNGALLCDGAAPAQTTLPRLADGTAVLFTGFIANRPALRAELGAAPASDAALYAAARTAWGDRADTRVLGEYAAILIPPHGGALHIVRSPIIAPMLHIWQDADRCIVASTPNAIFATGEVARVLDDDKLADGLFLNYCDERRGWFKGVTRLPRGTRARITRDRMDEETWYRLDEIAPLRLNSDAEYVEAADALFAEATHAVLDGFDTPLVSLSGGYDSQAVAAYAMRCRPDAPLLSATSVPQAGWRPPARSRAWVDERPHVNALAELYPQLRPHWVDGAGRDFSHHLRDMFDKAMAPPRNVGNMHWVHDIRQLAQREGADVVLTGAMGNLTFSYDGTGYLPDLFRSGHWLRLARELWLGGPRGAAGKRAFRQALLPVLPPALQKSLMAWRDGPFEDPLQTWSPLRADYAHESGVLKRAAEQGFDPFFRPISSVRDYRTKMLGNAVNEAGDIQGAMEQVHDMPMRDPTRHRPFLEFCFAIPPRQYLNDGVKRWLAKRLLAGKVPDMVLNETRRGQQAADWAARIRPARAALLDELDMLAGDPDVADRIDTARLRRQLEALPEQDDAITNADTMAFLALSRGLVSARFIGYLKGRNDI</sequence>
<evidence type="ECO:0000259" key="5">
    <source>
        <dbReference type="Pfam" id="PF13537"/>
    </source>
</evidence>
<organism evidence="6 7">
    <name type="scientific">Roseinatronobacter domitianus</name>
    <dbReference type="NCBI Taxonomy" id="2940293"/>
    <lineage>
        <taxon>Bacteria</taxon>
        <taxon>Pseudomonadati</taxon>
        <taxon>Pseudomonadota</taxon>
        <taxon>Alphaproteobacteria</taxon>
        <taxon>Rhodobacterales</taxon>
        <taxon>Paracoccaceae</taxon>
        <taxon>Roseinatronobacter</taxon>
    </lineage>
</organism>
<proteinExistence type="predicted"/>
<dbReference type="SUPFAM" id="SSF56235">
    <property type="entry name" value="N-terminal nucleophile aminohydrolases (Ntn hydrolases)"/>
    <property type="match status" value="1"/>
</dbReference>
<evidence type="ECO:0000256" key="2">
    <source>
        <dbReference type="ARBA" id="ARBA00012737"/>
    </source>
</evidence>
<accession>A0ABT0M2Y7</accession>
<feature type="domain" description="Glutamine amidotransferase type-2" evidence="5">
    <location>
        <begin position="59"/>
        <end position="151"/>
    </location>
</feature>
<protein>
    <recommendedName>
        <fullName evidence="2">asparagine synthase (glutamine-hydrolyzing)</fullName>
        <ecNumber evidence="2">6.3.5.4</ecNumber>
    </recommendedName>
</protein>
<dbReference type="Pfam" id="PF13537">
    <property type="entry name" value="GATase_7"/>
    <property type="match status" value="1"/>
</dbReference>
<dbReference type="SUPFAM" id="SSF52402">
    <property type="entry name" value="Adenine nucleotide alpha hydrolases-like"/>
    <property type="match status" value="1"/>
</dbReference>
<feature type="domain" description="Asparagine synthetase" evidence="4">
    <location>
        <begin position="227"/>
        <end position="595"/>
    </location>
</feature>
<comment type="caution">
    <text evidence="6">The sequence shown here is derived from an EMBL/GenBank/DDBJ whole genome shotgun (WGS) entry which is preliminary data.</text>
</comment>
<dbReference type="InterPro" id="IPR014729">
    <property type="entry name" value="Rossmann-like_a/b/a_fold"/>
</dbReference>
<dbReference type="EC" id="6.3.5.4" evidence="2"/>
<evidence type="ECO:0000259" key="4">
    <source>
        <dbReference type="Pfam" id="PF00733"/>
    </source>
</evidence>
<dbReference type="PANTHER" id="PTHR43284:SF1">
    <property type="entry name" value="ASPARAGINE SYNTHETASE"/>
    <property type="match status" value="1"/>
</dbReference>
<evidence type="ECO:0000256" key="1">
    <source>
        <dbReference type="ARBA" id="ARBA00005187"/>
    </source>
</evidence>
<name>A0ABT0M2Y7_9RHOB</name>
<comment type="pathway">
    <text evidence="1">Amino-acid biosynthesis; L-asparagine biosynthesis; L-asparagine from L-aspartate (L-Gln route): step 1/1.</text>
</comment>
<dbReference type="Gene3D" id="3.60.20.10">
    <property type="entry name" value="Glutamine Phosphoribosylpyrophosphate, subunit 1, domain 1"/>
    <property type="match status" value="1"/>
</dbReference>
<comment type="catalytic activity">
    <reaction evidence="3">
        <text>L-aspartate + L-glutamine + ATP + H2O = L-asparagine + L-glutamate + AMP + diphosphate + H(+)</text>
        <dbReference type="Rhea" id="RHEA:12228"/>
        <dbReference type="ChEBI" id="CHEBI:15377"/>
        <dbReference type="ChEBI" id="CHEBI:15378"/>
        <dbReference type="ChEBI" id="CHEBI:29985"/>
        <dbReference type="ChEBI" id="CHEBI:29991"/>
        <dbReference type="ChEBI" id="CHEBI:30616"/>
        <dbReference type="ChEBI" id="CHEBI:33019"/>
        <dbReference type="ChEBI" id="CHEBI:58048"/>
        <dbReference type="ChEBI" id="CHEBI:58359"/>
        <dbReference type="ChEBI" id="CHEBI:456215"/>
        <dbReference type="EC" id="6.3.5.4"/>
    </reaction>
</comment>
<dbReference type="Pfam" id="PF00733">
    <property type="entry name" value="Asn_synthase"/>
    <property type="match status" value="1"/>
</dbReference>